<dbReference type="Proteomes" id="UP000006729">
    <property type="component" value="Chromosome 2"/>
</dbReference>
<keyword evidence="3" id="KW-1185">Reference proteome</keyword>
<dbReference type="AlphaFoldDB" id="B9GS00"/>
<evidence type="ECO:0000256" key="1">
    <source>
        <dbReference type="SAM" id="MobiDB-lite"/>
    </source>
</evidence>
<evidence type="ECO:0000313" key="2">
    <source>
        <dbReference type="EMBL" id="PNT51866.1"/>
    </source>
</evidence>
<dbReference type="InParanoid" id="B9GS00"/>
<proteinExistence type="predicted"/>
<dbReference type="HOGENOM" id="CLU_2296509_0_0_1"/>
<accession>B9GS00</accession>
<feature type="region of interest" description="Disordered" evidence="1">
    <location>
        <begin position="1"/>
        <end position="20"/>
    </location>
</feature>
<gene>
    <name evidence="2" type="ORF">POPTR_002G263700</name>
</gene>
<name>B9GS00_POPTR</name>
<protein>
    <submittedName>
        <fullName evidence="2">Uncharacterized protein</fullName>
    </submittedName>
</protein>
<evidence type="ECO:0000313" key="3">
    <source>
        <dbReference type="Proteomes" id="UP000006729"/>
    </source>
</evidence>
<reference evidence="2 3" key="1">
    <citation type="journal article" date="2006" name="Science">
        <title>The genome of black cottonwood, Populus trichocarpa (Torr. &amp; Gray).</title>
        <authorList>
            <person name="Tuskan G.A."/>
            <person name="Difazio S."/>
            <person name="Jansson S."/>
            <person name="Bohlmann J."/>
            <person name="Grigoriev I."/>
            <person name="Hellsten U."/>
            <person name="Putnam N."/>
            <person name="Ralph S."/>
            <person name="Rombauts S."/>
            <person name="Salamov A."/>
            <person name="Schein J."/>
            <person name="Sterck L."/>
            <person name="Aerts A."/>
            <person name="Bhalerao R.R."/>
            <person name="Bhalerao R.P."/>
            <person name="Blaudez D."/>
            <person name="Boerjan W."/>
            <person name="Brun A."/>
            <person name="Brunner A."/>
            <person name="Busov V."/>
            <person name="Campbell M."/>
            <person name="Carlson J."/>
            <person name="Chalot M."/>
            <person name="Chapman J."/>
            <person name="Chen G.L."/>
            <person name="Cooper D."/>
            <person name="Coutinho P.M."/>
            <person name="Couturier J."/>
            <person name="Covert S."/>
            <person name="Cronk Q."/>
            <person name="Cunningham R."/>
            <person name="Davis J."/>
            <person name="Degroeve S."/>
            <person name="Dejardin A."/>
            <person name="Depamphilis C."/>
            <person name="Detter J."/>
            <person name="Dirks B."/>
            <person name="Dubchak I."/>
            <person name="Duplessis S."/>
            <person name="Ehlting J."/>
            <person name="Ellis B."/>
            <person name="Gendler K."/>
            <person name="Goodstein D."/>
            <person name="Gribskov M."/>
            <person name="Grimwood J."/>
            <person name="Groover A."/>
            <person name="Gunter L."/>
            <person name="Hamberger B."/>
            <person name="Heinze B."/>
            <person name="Helariutta Y."/>
            <person name="Henrissat B."/>
            <person name="Holligan D."/>
            <person name="Holt R."/>
            <person name="Huang W."/>
            <person name="Islam-Faridi N."/>
            <person name="Jones S."/>
            <person name="Jones-Rhoades M."/>
            <person name="Jorgensen R."/>
            <person name="Joshi C."/>
            <person name="Kangasjarvi J."/>
            <person name="Karlsson J."/>
            <person name="Kelleher C."/>
            <person name="Kirkpatrick R."/>
            <person name="Kirst M."/>
            <person name="Kohler A."/>
            <person name="Kalluri U."/>
            <person name="Larimer F."/>
            <person name="Leebens-Mack J."/>
            <person name="Leple J.C."/>
            <person name="Locascio P."/>
            <person name="Lou Y."/>
            <person name="Lucas S."/>
            <person name="Martin F."/>
            <person name="Montanini B."/>
            <person name="Napoli C."/>
            <person name="Nelson D.R."/>
            <person name="Nelson C."/>
            <person name="Nieminen K."/>
            <person name="Nilsson O."/>
            <person name="Pereda V."/>
            <person name="Peter G."/>
            <person name="Philippe R."/>
            <person name="Pilate G."/>
            <person name="Poliakov A."/>
            <person name="Razumovskaya J."/>
            <person name="Richardson P."/>
            <person name="Rinaldi C."/>
            <person name="Ritland K."/>
            <person name="Rouze P."/>
            <person name="Ryaboy D."/>
            <person name="Schmutz J."/>
            <person name="Schrader J."/>
            <person name="Segerman B."/>
            <person name="Shin H."/>
            <person name="Siddiqui A."/>
            <person name="Sterky F."/>
            <person name="Terry A."/>
            <person name="Tsai C.J."/>
            <person name="Uberbacher E."/>
            <person name="Unneberg P."/>
            <person name="Vahala J."/>
            <person name="Wall K."/>
            <person name="Wessler S."/>
            <person name="Yang G."/>
            <person name="Yin T."/>
            <person name="Douglas C."/>
            <person name="Marra M."/>
            <person name="Sandberg G."/>
            <person name="Van de Peer Y."/>
            <person name="Rokhsar D."/>
        </authorList>
    </citation>
    <scope>NUCLEOTIDE SEQUENCE [LARGE SCALE GENOMIC DNA]</scope>
    <source>
        <strain evidence="3">cv. Nisqually</strain>
    </source>
</reference>
<dbReference type="EMBL" id="CM009291">
    <property type="protein sequence ID" value="PNT51866.1"/>
    <property type="molecule type" value="Genomic_DNA"/>
</dbReference>
<organism evidence="2 3">
    <name type="scientific">Populus trichocarpa</name>
    <name type="common">Western balsam poplar</name>
    <name type="synonym">Populus balsamifera subsp. trichocarpa</name>
    <dbReference type="NCBI Taxonomy" id="3694"/>
    <lineage>
        <taxon>Eukaryota</taxon>
        <taxon>Viridiplantae</taxon>
        <taxon>Streptophyta</taxon>
        <taxon>Embryophyta</taxon>
        <taxon>Tracheophyta</taxon>
        <taxon>Spermatophyta</taxon>
        <taxon>Magnoliopsida</taxon>
        <taxon>eudicotyledons</taxon>
        <taxon>Gunneridae</taxon>
        <taxon>Pentapetalae</taxon>
        <taxon>rosids</taxon>
        <taxon>fabids</taxon>
        <taxon>Malpighiales</taxon>
        <taxon>Salicaceae</taxon>
        <taxon>Saliceae</taxon>
        <taxon>Populus</taxon>
    </lineage>
</organism>
<sequence>MATVSGKGREISGGRSVGRLSSGGVYQLEVRLKGGLCGLILGLSGGDGKRQVTATLAKGGAKEKRGNAEARLCGEEIVREMEMERGDAKKCFGRGEKKFNF</sequence>